<dbReference type="KEGG" id="lacs:H4075_13860"/>
<evidence type="ECO:0000313" key="3">
    <source>
        <dbReference type="EMBL" id="QNA43164.1"/>
    </source>
</evidence>
<dbReference type="GO" id="GO:0008483">
    <property type="term" value="F:transaminase activity"/>
    <property type="evidence" value="ECO:0007669"/>
    <property type="project" value="UniProtKB-KW"/>
</dbReference>
<dbReference type="InterPro" id="IPR015424">
    <property type="entry name" value="PyrdxlP-dep_Trfase"/>
</dbReference>
<dbReference type="Pfam" id="PF00266">
    <property type="entry name" value="Aminotran_5"/>
    <property type="match status" value="1"/>
</dbReference>
<name>A0A7G5XCG1_9BACT</name>
<keyword evidence="3" id="KW-0808">Transferase</keyword>
<dbReference type="PANTHER" id="PTHR43092">
    <property type="entry name" value="L-CYSTEINE DESULFHYDRASE"/>
    <property type="match status" value="1"/>
</dbReference>
<dbReference type="AlphaFoldDB" id="A0A7G5XCG1"/>
<reference evidence="4" key="1">
    <citation type="submission" date="2020-08" db="EMBL/GenBank/DDBJ databases">
        <title>Lacibacter sp. S13-6-6 genome sequencing.</title>
        <authorList>
            <person name="Jin L."/>
        </authorList>
    </citation>
    <scope>NUCLEOTIDE SEQUENCE [LARGE SCALE GENOMIC DNA]</scope>
    <source>
        <strain evidence="4">S13-6-6</strain>
    </source>
</reference>
<dbReference type="Gene3D" id="3.40.640.10">
    <property type="entry name" value="Type I PLP-dependent aspartate aminotransferase-like (Major domain)"/>
    <property type="match status" value="1"/>
</dbReference>
<protein>
    <submittedName>
        <fullName evidence="3">Aminotransferase class V-fold PLP-dependent enzyme</fullName>
    </submittedName>
</protein>
<evidence type="ECO:0000256" key="1">
    <source>
        <dbReference type="ARBA" id="ARBA00022898"/>
    </source>
</evidence>
<organism evidence="3 4">
    <name type="scientific">Lacibacter sediminis</name>
    <dbReference type="NCBI Taxonomy" id="2760713"/>
    <lineage>
        <taxon>Bacteria</taxon>
        <taxon>Pseudomonadati</taxon>
        <taxon>Bacteroidota</taxon>
        <taxon>Chitinophagia</taxon>
        <taxon>Chitinophagales</taxon>
        <taxon>Chitinophagaceae</taxon>
        <taxon>Lacibacter</taxon>
    </lineage>
</organism>
<keyword evidence="3" id="KW-0032">Aminotransferase</keyword>
<dbReference type="EMBL" id="CP060007">
    <property type="protein sequence ID" value="QNA43164.1"/>
    <property type="molecule type" value="Genomic_DNA"/>
</dbReference>
<accession>A0A7G5XCG1</accession>
<keyword evidence="1" id="KW-0663">Pyridoxal phosphate</keyword>
<dbReference type="InterPro" id="IPR000192">
    <property type="entry name" value="Aminotrans_V_dom"/>
</dbReference>
<gene>
    <name evidence="3" type="ORF">H4075_13860</name>
</gene>
<dbReference type="Gene3D" id="3.90.1150.10">
    <property type="entry name" value="Aspartate Aminotransferase, domain 1"/>
    <property type="match status" value="1"/>
</dbReference>
<dbReference type="Proteomes" id="UP000515344">
    <property type="component" value="Chromosome"/>
</dbReference>
<proteinExistence type="predicted"/>
<evidence type="ECO:0000259" key="2">
    <source>
        <dbReference type="Pfam" id="PF00266"/>
    </source>
</evidence>
<sequence length="424" mass="47068">MEQNRKDFLKQLGSGLVIAGIPSIALANTNTSIDENDFTAEGAATDEKFWKKIAKKYYELDGDYINLENGFYGIQPKPVLEVFKKNIVKANAQAARFARKDYPAIAAAAKKEVAAFLGVADEEIIITRNATEALNIAIQGYPFKQGDEVILNQLDYFSMIETFRMLEKRGEISVKEFEMPLLPKSEDEIVEIYRKLITDKTRVILLTHVSNINGLIVPVAKIAAMAKERGVDVMTDSAHALGQIKFSLKELNSDFVGMNLHKWIGNPVGAGILYVKKERIKELKALFGDTSAAETSINKLAHFGTTPFAVNMTIPTSLVFQQQLGIERISARLHYLKSLWVNELKEHPNVEVAVPAEFSCGIASFRIKNKTAAEVADYLFKQHKIFTVARTLGKDGCVRVTPSVYNSADEVRQFIIAVKACAAS</sequence>
<dbReference type="PANTHER" id="PTHR43092:SF6">
    <property type="entry name" value="BLR1280 PROTEIN"/>
    <property type="match status" value="1"/>
</dbReference>
<feature type="domain" description="Aminotransferase class V" evidence="2">
    <location>
        <begin position="76"/>
        <end position="414"/>
    </location>
</feature>
<dbReference type="RefSeq" id="WP_182801429.1">
    <property type="nucleotide sequence ID" value="NZ_CP060007.1"/>
</dbReference>
<dbReference type="SUPFAM" id="SSF53383">
    <property type="entry name" value="PLP-dependent transferases"/>
    <property type="match status" value="1"/>
</dbReference>
<keyword evidence="4" id="KW-1185">Reference proteome</keyword>
<dbReference type="InterPro" id="IPR015421">
    <property type="entry name" value="PyrdxlP-dep_Trfase_major"/>
</dbReference>
<evidence type="ECO:0000313" key="4">
    <source>
        <dbReference type="Proteomes" id="UP000515344"/>
    </source>
</evidence>
<dbReference type="InterPro" id="IPR015422">
    <property type="entry name" value="PyrdxlP-dep_Trfase_small"/>
</dbReference>